<comment type="caution">
    <text evidence="2">The sequence shown here is derived from an EMBL/GenBank/DDBJ whole genome shotgun (WGS) entry which is preliminary data.</text>
</comment>
<name>A0ABV5J2F8_9BACT</name>
<sequence>METYESPSRAALRTGLIIGLIMAAVTFVVYFANPTWLVSGWYGFIALVVFFALILYFGFQYRKFIGGYIDFGSAFQFSFITLIFTGIISIFFNILLYNVIDPSLPEVLAEQQLENAMVMIEKFGAADTMDSEQIDQMREGFLEGFSVWGQIKSFGLALIIYAILALILGAIIKKKEKTNS</sequence>
<reference evidence="2 3" key="1">
    <citation type="submission" date="2024-09" db="EMBL/GenBank/DDBJ databases">
        <authorList>
            <person name="Sun Q."/>
            <person name="Mori K."/>
        </authorList>
    </citation>
    <scope>NUCLEOTIDE SEQUENCE [LARGE SCALE GENOMIC DNA]</scope>
    <source>
        <strain evidence="2 3">CECT 7682</strain>
    </source>
</reference>
<evidence type="ECO:0000256" key="1">
    <source>
        <dbReference type="SAM" id="Phobius"/>
    </source>
</evidence>
<dbReference type="Proteomes" id="UP001589654">
    <property type="component" value="Unassembled WGS sequence"/>
</dbReference>
<organism evidence="2 3">
    <name type="scientific">Echinicola jeungdonensis</name>
    <dbReference type="NCBI Taxonomy" id="709343"/>
    <lineage>
        <taxon>Bacteria</taxon>
        <taxon>Pseudomonadati</taxon>
        <taxon>Bacteroidota</taxon>
        <taxon>Cytophagia</taxon>
        <taxon>Cytophagales</taxon>
        <taxon>Cyclobacteriaceae</taxon>
        <taxon>Echinicola</taxon>
    </lineage>
</organism>
<proteinExistence type="predicted"/>
<feature type="transmembrane region" description="Helical" evidence="1">
    <location>
        <begin position="154"/>
        <end position="172"/>
    </location>
</feature>
<dbReference type="RefSeq" id="WP_290246585.1">
    <property type="nucleotide sequence ID" value="NZ_JAUFQT010000001.1"/>
</dbReference>
<keyword evidence="1" id="KW-0812">Transmembrane</keyword>
<feature type="transmembrane region" description="Helical" evidence="1">
    <location>
        <begin position="79"/>
        <end position="100"/>
    </location>
</feature>
<gene>
    <name evidence="2" type="ORF">ACFFUR_04200</name>
</gene>
<feature type="transmembrane region" description="Helical" evidence="1">
    <location>
        <begin position="38"/>
        <end position="59"/>
    </location>
</feature>
<feature type="transmembrane region" description="Helical" evidence="1">
    <location>
        <begin position="12"/>
        <end position="32"/>
    </location>
</feature>
<accession>A0ABV5J2F8</accession>
<protein>
    <submittedName>
        <fullName evidence="2">DUF4199 domain-containing protein</fullName>
    </submittedName>
</protein>
<keyword evidence="3" id="KW-1185">Reference proteome</keyword>
<dbReference type="Pfam" id="PF13858">
    <property type="entry name" value="DUF4199"/>
    <property type="match status" value="1"/>
</dbReference>
<dbReference type="EMBL" id="JBHMEW010000035">
    <property type="protein sequence ID" value="MFB9210996.1"/>
    <property type="molecule type" value="Genomic_DNA"/>
</dbReference>
<keyword evidence="1" id="KW-0472">Membrane</keyword>
<evidence type="ECO:0000313" key="3">
    <source>
        <dbReference type="Proteomes" id="UP001589654"/>
    </source>
</evidence>
<evidence type="ECO:0000313" key="2">
    <source>
        <dbReference type="EMBL" id="MFB9210996.1"/>
    </source>
</evidence>
<dbReference type="InterPro" id="IPR025250">
    <property type="entry name" value="DUF4199"/>
</dbReference>
<keyword evidence="1" id="KW-1133">Transmembrane helix</keyword>